<protein>
    <submittedName>
        <fullName evidence="1">Uncharacterized protein</fullName>
    </submittedName>
</protein>
<evidence type="ECO:0000313" key="1">
    <source>
        <dbReference type="EMBL" id="KAK3676227.1"/>
    </source>
</evidence>
<accession>A0AAE1C3C4</accession>
<evidence type="ECO:0000313" key="2">
    <source>
        <dbReference type="Proteomes" id="UP001274830"/>
    </source>
</evidence>
<keyword evidence="2" id="KW-1185">Reference proteome</keyword>
<proteinExistence type="predicted"/>
<sequence>MSRLLELPPELRIHIYELVLQPSNPSDPHHICRIQIVPDGPLRRKFSLFHSNGALASVCRTIRTKFLPDLYASTPFYVSINIRPSSNPQDGPRSGTIKEHMFLRHVRRLTLRITIAVYAYDQAALISAGDLIKELIATIGVATNGRLAIDRVEFQQFCSAYGKGLHGTEAIDALRLLKSCCQTEFEVFAKGLPRRLIEEVVAEAGGVLSRCHSA</sequence>
<name>A0AAE1C3C4_9PEZI</name>
<dbReference type="EMBL" id="JAUTXT010000011">
    <property type="protein sequence ID" value="KAK3676227.1"/>
    <property type="molecule type" value="Genomic_DNA"/>
</dbReference>
<reference evidence="1" key="1">
    <citation type="submission" date="2023-07" db="EMBL/GenBank/DDBJ databases">
        <title>Black Yeasts Isolated from many extreme environments.</title>
        <authorList>
            <person name="Coleine C."/>
            <person name="Stajich J.E."/>
            <person name="Selbmann L."/>
        </authorList>
    </citation>
    <scope>NUCLEOTIDE SEQUENCE</scope>
    <source>
        <strain evidence="1">CCFEE 5485</strain>
    </source>
</reference>
<organism evidence="1 2">
    <name type="scientific">Recurvomyces mirabilis</name>
    <dbReference type="NCBI Taxonomy" id="574656"/>
    <lineage>
        <taxon>Eukaryota</taxon>
        <taxon>Fungi</taxon>
        <taxon>Dikarya</taxon>
        <taxon>Ascomycota</taxon>
        <taxon>Pezizomycotina</taxon>
        <taxon>Dothideomycetes</taxon>
        <taxon>Dothideomycetidae</taxon>
        <taxon>Mycosphaerellales</taxon>
        <taxon>Teratosphaeriaceae</taxon>
        <taxon>Recurvomyces</taxon>
    </lineage>
</organism>
<dbReference type="AlphaFoldDB" id="A0AAE1C3C4"/>
<dbReference type="Proteomes" id="UP001274830">
    <property type="component" value="Unassembled WGS sequence"/>
</dbReference>
<comment type="caution">
    <text evidence="1">The sequence shown here is derived from an EMBL/GenBank/DDBJ whole genome shotgun (WGS) entry which is preliminary data.</text>
</comment>
<gene>
    <name evidence="1" type="ORF">LTR78_003977</name>
</gene>